<feature type="modified residue" description="4-aspartylphosphate" evidence="8">
    <location>
        <position position="52"/>
    </location>
</feature>
<dbReference type="SUPFAM" id="SSF46894">
    <property type="entry name" value="C-terminal effector domain of the bipartite response regulators"/>
    <property type="match status" value="1"/>
</dbReference>
<dbReference type="EMBL" id="JAKOAV010000002">
    <property type="protein sequence ID" value="MDF9407017.1"/>
    <property type="molecule type" value="Genomic_DNA"/>
</dbReference>
<dbReference type="GO" id="GO:0006355">
    <property type="term" value="P:regulation of DNA-templated transcription"/>
    <property type="evidence" value="ECO:0007669"/>
    <property type="project" value="InterPro"/>
</dbReference>
<dbReference type="Pfam" id="PF00072">
    <property type="entry name" value="Response_reg"/>
    <property type="match status" value="1"/>
</dbReference>
<evidence type="ECO:0000256" key="8">
    <source>
        <dbReference type="PROSITE-ProRule" id="PRU00169"/>
    </source>
</evidence>
<keyword evidence="2 8" id="KW-0597">Phosphoprotein</keyword>
<dbReference type="CDD" id="cd00383">
    <property type="entry name" value="trans_reg_C"/>
    <property type="match status" value="1"/>
</dbReference>
<evidence type="ECO:0000256" key="5">
    <source>
        <dbReference type="ARBA" id="ARBA00023125"/>
    </source>
</evidence>
<evidence type="ECO:0000256" key="1">
    <source>
        <dbReference type="ARBA" id="ARBA00018672"/>
    </source>
</evidence>
<dbReference type="PROSITE" id="PS51755">
    <property type="entry name" value="OMPR_PHOB"/>
    <property type="match status" value="1"/>
</dbReference>
<dbReference type="Gene3D" id="1.10.10.10">
    <property type="entry name" value="Winged helix-like DNA-binding domain superfamily/Winged helix DNA-binding domain"/>
    <property type="match status" value="1"/>
</dbReference>
<dbReference type="InterPro" id="IPR011006">
    <property type="entry name" value="CheY-like_superfamily"/>
</dbReference>
<dbReference type="InterPro" id="IPR039420">
    <property type="entry name" value="WalR-like"/>
</dbReference>
<keyword evidence="13" id="KW-1185">Reference proteome</keyword>
<dbReference type="FunFam" id="3.40.50.2300:FF:000001">
    <property type="entry name" value="DNA-binding response regulator PhoB"/>
    <property type="match status" value="1"/>
</dbReference>
<feature type="domain" description="OmpR/PhoB-type" evidence="11">
    <location>
        <begin position="135"/>
        <end position="234"/>
    </location>
</feature>
<feature type="DNA-binding region" description="OmpR/PhoB-type" evidence="9">
    <location>
        <begin position="135"/>
        <end position="234"/>
    </location>
</feature>
<feature type="domain" description="Response regulatory" evidence="10">
    <location>
        <begin position="3"/>
        <end position="119"/>
    </location>
</feature>
<evidence type="ECO:0000256" key="4">
    <source>
        <dbReference type="ARBA" id="ARBA00023015"/>
    </source>
</evidence>
<dbReference type="PANTHER" id="PTHR48111:SF40">
    <property type="entry name" value="PHOSPHATE REGULON TRANSCRIPTIONAL REGULATORY PROTEIN PHOB"/>
    <property type="match status" value="1"/>
</dbReference>
<keyword evidence="4" id="KW-0805">Transcription regulation</keyword>
<dbReference type="GO" id="GO:0005829">
    <property type="term" value="C:cytosol"/>
    <property type="evidence" value="ECO:0007669"/>
    <property type="project" value="TreeGrafter"/>
</dbReference>
<evidence type="ECO:0000256" key="7">
    <source>
        <dbReference type="ARBA" id="ARBA00024867"/>
    </source>
</evidence>
<dbReference type="GO" id="GO:0000976">
    <property type="term" value="F:transcription cis-regulatory region binding"/>
    <property type="evidence" value="ECO:0007669"/>
    <property type="project" value="TreeGrafter"/>
</dbReference>
<dbReference type="InterPro" id="IPR036388">
    <property type="entry name" value="WH-like_DNA-bd_sf"/>
</dbReference>
<sequence>MPVIMVVDDEKHILELVRFNLEREGYQVISAADGAQCLELARTQSPDLIVLDVMLPEIDGLEVCRELRKNTKTKNIPIIMLSAKAEELDRVLGLEIGADDYVTKPFSPRELVARIKARLRNVRHEKERKNESTKKSLMDFGRLVIDEDRFDVYVDGIKQEFTLKEFELLRFMARRPGKVFSREQLLESVWGYDYLGDTRTIDVHIRHIRQKLEHLPEGPRLIETVRGVGYRFKEN</sequence>
<protein>
    <recommendedName>
        <fullName evidence="1">Stage 0 sporulation protein A homolog</fullName>
    </recommendedName>
</protein>
<dbReference type="Gene3D" id="3.40.50.2300">
    <property type="match status" value="1"/>
</dbReference>
<evidence type="ECO:0000259" key="10">
    <source>
        <dbReference type="PROSITE" id="PS50110"/>
    </source>
</evidence>
<dbReference type="PANTHER" id="PTHR48111">
    <property type="entry name" value="REGULATOR OF RPOS"/>
    <property type="match status" value="1"/>
</dbReference>
<dbReference type="Pfam" id="PF00486">
    <property type="entry name" value="Trans_reg_C"/>
    <property type="match status" value="1"/>
</dbReference>
<dbReference type="InterPro" id="IPR016032">
    <property type="entry name" value="Sig_transdc_resp-reg_C-effctor"/>
</dbReference>
<gene>
    <name evidence="12" type="ORF">L7E55_01350</name>
</gene>
<evidence type="ECO:0000313" key="13">
    <source>
        <dbReference type="Proteomes" id="UP001154312"/>
    </source>
</evidence>
<evidence type="ECO:0000256" key="3">
    <source>
        <dbReference type="ARBA" id="ARBA00023012"/>
    </source>
</evidence>
<dbReference type="SUPFAM" id="SSF52172">
    <property type="entry name" value="CheY-like"/>
    <property type="match status" value="1"/>
</dbReference>
<reference evidence="12" key="1">
    <citation type="submission" date="2022-02" db="EMBL/GenBank/DDBJ databases">
        <authorList>
            <person name="Leng L."/>
        </authorList>
    </citation>
    <scope>NUCLEOTIDE SEQUENCE</scope>
    <source>
        <strain evidence="12">JI</strain>
    </source>
</reference>
<proteinExistence type="predicted"/>
<comment type="function">
    <text evidence="7">May play the central regulatory role in sporulation. It may be an element of the effector pathway responsible for the activation of sporulation genes in response to nutritional stress. Spo0A may act in concert with spo0H (a sigma factor) to control the expression of some genes that are critical to the sporulation process.</text>
</comment>
<dbReference type="SMART" id="SM00862">
    <property type="entry name" value="Trans_reg_C"/>
    <property type="match status" value="1"/>
</dbReference>
<dbReference type="PROSITE" id="PS50110">
    <property type="entry name" value="RESPONSE_REGULATORY"/>
    <property type="match status" value="1"/>
</dbReference>
<dbReference type="GO" id="GO:0000156">
    <property type="term" value="F:phosphorelay response regulator activity"/>
    <property type="evidence" value="ECO:0007669"/>
    <property type="project" value="TreeGrafter"/>
</dbReference>
<dbReference type="SMART" id="SM00448">
    <property type="entry name" value="REC"/>
    <property type="match status" value="1"/>
</dbReference>
<dbReference type="Gene3D" id="6.10.250.690">
    <property type="match status" value="1"/>
</dbReference>
<dbReference type="GO" id="GO:0032993">
    <property type="term" value="C:protein-DNA complex"/>
    <property type="evidence" value="ECO:0007669"/>
    <property type="project" value="TreeGrafter"/>
</dbReference>
<accession>A0A9X4JV99</accession>
<dbReference type="AlphaFoldDB" id="A0A9X4JV99"/>
<evidence type="ECO:0000259" key="11">
    <source>
        <dbReference type="PROSITE" id="PS51755"/>
    </source>
</evidence>
<dbReference type="Proteomes" id="UP001154312">
    <property type="component" value="Unassembled WGS sequence"/>
</dbReference>
<evidence type="ECO:0000256" key="9">
    <source>
        <dbReference type="PROSITE-ProRule" id="PRU01091"/>
    </source>
</evidence>
<keyword evidence="5 9" id="KW-0238">DNA-binding</keyword>
<dbReference type="InterPro" id="IPR001867">
    <property type="entry name" value="OmpR/PhoB-type_DNA-bd"/>
</dbReference>
<dbReference type="CDD" id="cd19937">
    <property type="entry name" value="REC_OmpR_BsPhoP-like"/>
    <property type="match status" value="1"/>
</dbReference>
<dbReference type="RefSeq" id="WP_277442179.1">
    <property type="nucleotide sequence ID" value="NZ_JAKOAV010000002.1"/>
</dbReference>
<comment type="caution">
    <text evidence="12">The sequence shown here is derived from an EMBL/GenBank/DDBJ whole genome shotgun (WGS) entry which is preliminary data.</text>
</comment>
<evidence type="ECO:0000313" key="12">
    <source>
        <dbReference type="EMBL" id="MDF9407017.1"/>
    </source>
</evidence>
<evidence type="ECO:0000256" key="6">
    <source>
        <dbReference type="ARBA" id="ARBA00023163"/>
    </source>
</evidence>
<evidence type="ECO:0000256" key="2">
    <source>
        <dbReference type="ARBA" id="ARBA00022553"/>
    </source>
</evidence>
<dbReference type="FunFam" id="1.10.10.10:FF:000018">
    <property type="entry name" value="DNA-binding response regulator ResD"/>
    <property type="match status" value="1"/>
</dbReference>
<keyword evidence="3" id="KW-0902">Two-component regulatory system</keyword>
<dbReference type="InterPro" id="IPR001789">
    <property type="entry name" value="Sig_transdc_resp-reg_receiver"/>
</dbReference>
<name>A0A9X4JV99_9FIRM</name>
<organism evidence="12 13">
    <name type="scientific">Pelotomaculum isophthalicicum JI</name>
    <dbReference type="NCBI Taxonomy" id="947010"/>
    <lineage>
        <taxon>Bacteria</taxon>
        <taxon>Bacillati</taxon>
        <taxon>Bacillota</taxon>
        <taxon>Clostridia</taxon>
        <taxon>Eubacteriales</taxon>
        <taxon>Desulfotomaculaceae</taxon>
        <taxon>Pelotomaculum</taxon>
    </lineage>
</organism>
<keyword evidence="6" id="KW-0804">Transcription</keyword>